<dbReference type="PIRSF" id="PIRSF000149">
    <property type="entry name" value="GAP_DH"/>
    <property type="match status" value="1"/>
</dbReference>
<feature type="domain" description="Glyceraldehyde 3-phosphate dehydrogenase NAD(P) binding" evidence="3">
    <location>
        <begin position="3"/>
        <end position="153"/>
    </location>
</feature>
<dbReference type="Gene3D" id="3.40.50.720">
    <property type="entry name" value="NAD(P)-binding Rossmann-like Domain"/>
    <property type="match status" value="1"/>
</dbReference>
<name>A0A382Q8Q7_9ZZZZ</name>
<dbReference type="NCBIfam" id="TIGR01534">
    <property type="entry name" value="GAPDH-I"/>
    <property type="match status" value="1"/>
</dbReference>
<dbReference type="GO" id="GO:0006006">
    <property type="term" value="P:glucose metabolic process"/>
    <property type="evidence" value="ECO:0007669"/>
    <property type="project" value="InterPro"/>
</dbReference>
<comment type="similarity">
    <text evidence="1">Belongs to the glyceraldehyde-3-phosphate dehydrogenase family.</text>
</comment>
<gene>
    <name evidence="4" type="ORF">METZ01_LOCUS334817</name>
</gene>
<dbReference type="InterPro" id="IPR020829">
    <property type="entry name" value="GlycerAld_3-P_DH_cat"/>
</dbReference>
<dbReference type="PROSITE" id="PS00071">
    <property type="entry name" value="GAPDH"/>
    <property type="match status" value="1"/>
</dbReference>
<dbReference type="CDD" id="cd05214">
    <property type="entry name" value="GAPDH_I_N"/>
    <property type="match status" value="1"/>
</dbReference>
<dbReference type="InterPro" id="IPR036291">
    <property type="entry name" value="NAD(P)-bd_dom_sf"/>
</dbReference>
<dbReference type="AlphaFoldDB" id="A0A382Q8Q7"/>
<dbReference type="InterPro" id="IPR020831">
    <property type="entry name" value="GlycerAld/Erythrose_P_DH"/>
</dbReference>
<dbReference type="GO" id="GO:0051287">
    <property type="term" value="F:NAD binding"/>
    <property type="evidence" value="ECO:0007669"/>
    <property type="project" value="InterPro"/>
</dbReference>
<dbReference type="FunFam" id="3.30.360.10:FF:000002">
    <property type="entry name" value="Glyceraldehyde-3-phosphate dehydrogenase"/>
    <property type="match status" value="1"/>
</dbReference>
<dbReference type="SMART" id="SM00846">
    <property type="entry name" value="Gp_dh_N"/>
    <property type="match status" value="1"/>
</dbReference>
<dbReference type="SUPFAM" id="SSF55347">
    <property type="entry name" value="Glyceraldehyde-3-phosphate dehydrogenase-like, C-terminal domain"/>
    <property type="match status" value="1"/>
</dbReference>
<dbReference type="InterPro" id="IPR020830">
    <property type="entry name" value="GlycerAld_3-P_DH_AS"/>
</dbReference>
<dbReference type="SUPFAM" id="SSF51735">
    <property type="entry name" value="NAD(P)-binding Rossmann-fold domains"/>
    <property type="match status" value="1"/>
</dbReference>
<reference evidence="4" key="1">
    <citation type="submission" date="2018-05" db="EMBL/GenBank/DDBJ databases">
        <authorList>
            <person name="Lanie J.A."/>
            <person name="Ng W.-L."/>
            <person name="Kazmierczak K.M."/>
            <person name="Andrzejewski T.M."/>
            <person name="Davidsen T.M."/>
            <person name="Wayne K.J."/>
            <person name="Tettelin H."/>
            <person name="Glass J.I."/>
            <person name="Rusch D."/>
            <person name="Podicherti R."/>
            <person name="Tsui H.-C.T."/>
            <person name="Winkler M.E."/>
        </authorList>
    </citation>
    <scope>NUCLEOTIDE SEQUENCE</scope>
</reference>
<feature type="non-terminal residue" evidence="4">
    <location>
        <position position="330"/>
    </location>
</feature>
<dbReference type="InterPro" id="IPR020828">
    <property type="entry name" value="GlycerAld_3-P_DH_NAD(P)-bd"/>
</dbReference>
<dbReference type="InterPro" id="IPR006424">
    <property type="entry name" value="Glyceraldehyde-3-P_DH_1"/>
</dbReference>
<dbReference type="Pfam" id="PF02800">
    <property type="entry name" value="Gp_dh_C"/>
    <property type="match status" value="1"/>
</dbReference>
<sequence length="330" mass="36625">MSIKIGINGLGRIGRMIIRSLIENNNKEIKIKHVNSRSNIEVVSSLLKYDSIHGKFNCEIKHKDNHLIINGKKITFSQYSNLNEIKWKNFGVDYVLECTGKFNSKEKIIPHIKNGAKKVIVSAPCKNADKTIVYGVNHKSINKNDLVISAASCTTNCLAPVVNVINEVFKIEKGFMTTIHSYTADQRLLDNSHKDPRRARSAGQSIVPTSTGASKALGEIIPELKGKLEGLAIRVPTPNVSLVDLVFNSKSKLSVKKINDSFKKASKKELKNVLEATEEKLVSIDFNHNPNSAIVDLSLTNVVGDNMGKVSAWYDNEWGFASRMCDLAEY</sequence>
<dbReference type="PANTHER" id="PTHR43148">
    <property type="entry name" value="GLYCERALDEHYDE-3-PHOSPHATE DEHYDROGENASE 2"/>
    <property type="match status" value="1"/>
</dbReference>
<dbReference type="Gene3D" id="3.30.360.10">
    <property type="entry name" value="Dihydrodipicolinate Reductase, domain 2"/>
    <property type="match status" value="1"/>
</dbReference>
<dbReference type="FunFam" id="3.40.50.720:FF:000001">
    <property type="entry name" value="Glyceraldehyde-3-phosphate dehydrogenase"/>
    <property type="match status" value="1"/>
</dbReference>
<dbReference type="GO" id="GO:0050661">
    <property type="term" value="F:NADP binding"/>
    <property type="evidence" value="ECO:0007669"/>
    <property type="project" value="InterPro"/>
</dbReference>
<evidence type="ECO:0000313" key="4">
    <source>
        <dbReference type="EMBL" id="SVC81963.1"/>
    </source>
</evidence>
<evidence type="ECO:0000256" key="2">
    <source>
        <dbReference type="ARBA" id="ARBA00023002"/>
    </source>
</evidence>
<evidence type="ECO:0000256" key="1">
    <source>
        <dbReference type="ARBA" id="ARBA00007406"/>
    </source>
</evidence>
<evidence type="ECO:0000259" key="3">
    <source>
        <dbReference type="SMART" id="SM00846"/>
    </source>
</evidence>
<dbReference type="CDD" id="cd18126">
    <property type="entry name" value="GAPDH_I_C"/>
    <property type="match status" value="1"/>
</dbReference>
<organism evidence="4">
    <name type="scientific">marine metagenome</name>
    <dbReference type="NCBI Taxonomy" id="408172"/>
    <lineage>
        <taxon>unclassified sequences</taxon>
        <taxon>metagenomes</taxon>
        <taxon>ecological metagenomes</taxon>
    </lineage>
</organism>
<dbReference type="PRINTS" id="PR00078">
    <property type="entry name" value="G3PDHDRGNASE"/>
</dbReference>
<dbReference type="EMBL" id="UINC01112783">
    <property type="protein sequence ID" value="SVC81963.1"/>
    <property type="molecule type" value="Genomic_DNA"/>
</dbReference>
<dbReference type="GO" id="GO:0016620">
    <property type="term" value="F:oxidoreductase activity, acting on the aldehyde or oxo group of donors, NAD or NADP as acceptor"/>
    <property type="evidence" value="ECO:0007669"/>
    <property type="project" value="InterPro"/>
</dbReference>
<keyword evidence="2" id="KW-0560">Oxidoreductase</keyword>
<proteinExistence type="inferred from homology"/>
<protein>
    <recommendedName>
        <fullName evidence="3">Glyceraldehyde 3-phosphate dehydrogenase NAD(P) binding domain-containing protein</fullName>
    </recommendedName>
</protein>
<accession>A0A382Q8Q7</accession>
<dbReference type="Pfam" id="PF00044">
    <property type="entry name" value="Gp_dh_N"/>
    <property type="match status" value="1"/>
</dbReference>